<proteinExistence type="predicted"/>
<dbReference type="KEGG" id="ptn:PTRA_a0210"/>
<reference evidence="1 2" key="1">
    <citation type="submission" date="2015-03" db="EMBL/GenBank/DDBJ databases">
        <authorList>
            <person name="Murphy D."/>
        </authorList>
    </citation>
    <scope>NUCLEOTIDE SEQUENCE [LARGE SCALE GENOMIC DNA]</scope>
    <source>
        <strain evidence="1 2">KMM 520</strain>
    </source>
</reference>
<gene>
    <name evidence="1" type="ORF">PTRA_a0210</name>
</gene>
<dbReference type="Proteomes" id="UP000065261">
    <property type="component" value="Chromosome I"/>
</dbReference>
<protein>
    <submittedName>
        <fullName evidence="1">Uncharacterized protein</fullName>
    </submittedName>
</protein>
<organism evidence="1">
    <name type="scientific">Pseudoalteromonas translucida KMM 520</name>
    <dbReference type="NCBI Taxonomy" id="1315283"/>
    <lineage>
        <taxon>Bacteria</taxon>
        <taxon>Pseudomonadati</taxon>
        <taxon>Pseudomonadota</taxon>
        <taxon>Gammaproteobacteria</taxon>
        <taxon>Alteromonadales</taxon>
        <taxon>Pseudoalteromonadaceae</taxon>
        <taxon>Pseudoalteromonas</taxon>
    </lineage>
</organism>
<sequence>MGIYVRHNIRAGGCLSINQYRAVINYYYGNTYISLYKALTLKDA</sequence>
<name>A0A0U2LJW7_9GAMM</name>
<evidence type="ECO:0000313" key="2">
    <source>
        <dbReference type="Proteomes" id="UP000065261"/>
    </source>
</evidence>
<dbReference type="AlphaFoldDB" id="A0A0U2LJW7"/>
<dbReference type="PATRIC" id="fig|1315283.4.peg.183"/>
<dbReference type="EMBL" id="CP011034">
    <property type="protein sequence ID" value="ALS31590.1"/>
    <property type="molecule type" value="Genomic_DNA"/>
</dbReference>
<accession>A0A0U2LJW7</accession>
<evidence type="ECO:0000313" key="1">
    <source>
        <dbReference type="EMBL" id="ALS31590.1"/>
    </source>
</evidence>